<dbReference type="AlphaFoldDB" id="A0A520RZ89"/>
<protein>
    <recommendedName>
        <fullName evidence="4">HNH endonuclease</fullName>
    </recommendedName>
</protein>
<evidence type="ECO:0000256" key="1">
    <source>
        <dbReference type="SAM" id="SignalP"/>
    </source>
</evidence>
<dbReference type="EMBL" id="SHAH01000053">
    <property type="protein sequence ID" value="RZO75528.1"/>
    <property type="molecule type" value="Genomic_DNA"/>
</dbReference>
<gene>
    <name evidence="2" type="ORF">EVA69_04120</name>
</gene>
<name>A0A520RZ89_9GAMM</name>
<sequence length="240" mass="27999">MKSTKLIQFATFAAFTLAAGSSLAHPGSLDLNGGHYFGPSYHCHMTACEMPDSFSTGRMRRDGVMTNYRNREKFFNEDDWSYEEDFDEDCQSTRQEMLILTSRTEVKYTNPRNCVVRTGEWLDEYTGKIFTVAVQIDLDHVIPRMYAHTHGGDRWMLNKKIQFANDPLNLMLVEKREIRRKSDRGPSRYLPRDEFKCEYAQLWQAIAEKYDLQLESGDRNEIRRILEDCPADELDPSLLQ</sequence>
<accession>A0A520RZ89</accession>
<feature type="signal peptide" evidence="1">
    <location>
        <begin position="1"/>
        <end position="24"/>
    </location>
</feature>
<dbReference type="Proteomes" id="UP000320404">
    <property type="component" value="Unassembled WGS sequence"/>
</dbReference>
<organism evidence="2 3">
    <name type="scientific">OM182 bacterium</name>
    <dbReference type="NCBI Taxonomy" id="2510334"/>
    <lineage>
        <taxon>Bacteria</taxon>
        <taxon>Pseudomonadati</taxon>
        <taxon>Pseudomonadota</taxon>
        <taxon>Gammaproteobacteria</taxon>
        <taxon>OMG group</taxon>
        <taxon>OM182 clade</taxon>
    </lineage>
</organism>
<keyword evidence="1" id="KW-0732">Signal</keyword>
<evidence type="ECO:0000313" key="2">
    <source>
        <dbReference type="EMBL" id="RZO75528.1"/>
    </source>
</evidence>
<comment type="caution">
    <text evidence="2">The sequence shown here is derived from an EMBL/GenBank/DDBJ whole genome shotgun (WGS) entry which is preliminary data.</text>
</comment>
<reference evidence="2 3" key="1">
    <citation type="submission" date="2019-02" db="EMBL/GenBank/DDBJ databases">
        <title>Prokaryotic population dynamics and viral predation in marine succession experiment using metagenomics: the confinement effect.</title>
        <authorList>
            <person name="Haro-Moreno J.M."/>
            <person name="Rodriguez-Valera F."/>
            <person name="Lopez-Perez M."/>
        </authorList>
    </citation>
    <scope>NUCLEOTIDE SEQUENCE [LARGE SCALE GENOMIC DNA]</scope>
    <source>
        <strain evidence="2">MED-G158</strain>
    </source>
</reference>
<proteinExistence type="predicted"/>
<feature type="chain" id="PRO_5021711651" description="HNH endonuclease" evidence="1">
    <location>
        <begin position="25"/>
        <end position="240"/>
    </location>
</feature>
<evidence type="ECO:0008006" key="4">
    <source>
        <dbReference type="Google" id="ProtNLM"/>
    </source>
</evidence>
<evidence type="ECO:0000313" key="3">
    <source>
        <dbReference type="Proteomes" id="UP000320404"/>
    </source>
</evidence>